<reference evidence="1 2" key="1">
    <citation type="submission" date="2014-06" db="EMBL/GenBank/DDBJ databases">
        <title>The genome of the endonuclear symbiont Nucleicultrix amoebiphila.</title>
        <authorList>
            <person name="Schulz F."/>
            <person name="Horn M."/>
        </authorList>
    </citation>
    <scope>NUCLEOTIDE SEQUENCE [LARGE SCALE GENOMIC DNA]</scope>
    <source>
        <strain evidence="1 2">FS5</strain>
    </source>
</reference>
<evidence type="ECO:0000313" key="1">
    <source>
        <dbReference type="EMBL" id="ARN85086.1"/>
    </source>
</evidence>
<name>A0A1W6N5N4_9PROT</name>
<dbReference type="AlphaFoldDB" id="A0A1W6N5N4"/>
<sequence length="91" mass="10018">MTATLTLGSGLTKRERPMATALAIQGIGGMNSFSAGFLYHLRQEKFKLQIIFVTSGAILCLYDFLSDDPEPPGIGHKNSSFLCYLIFRQNS</sequence>
<proteinExistence type="predicted"/>
<keyword evidence="2" id="KW-1185">Reference proteome</keyword>
<accession>A0A1W6N5N4</accession>
<dbReference type="Proteomes" id="UP000237351">
    <property type="component" value="Chromosome"/>
</dbReference>
<organism evidence="1 2">
    <name type="scientific">Candidatus Nucleicultrix amoebiphila FS5</name>
    <dbReference type="NCBI Taxonomy" id="1414854"/>
    <lineage>
        <taxon>Bacteria</taxon>
        <taxon>Pseudomonadati</taxon>
        <taxon>Pseudomonadota</taxon>
        <taxon>Alphaproteobacteria</taxon>
        <taxon>Holosporales</taxon>
        <taxon>Candidatus Nucleicultricaceae</taxon>
        <taxon>Candidatus Nucleicultrix</taxon>
    </lineage>
</organism>
<evidence type="ECO:0000313" key="2">
    <source>
        <dbReference type="Proteomes" id="UP000237351"/>
    </source>
</evidence>
<dbReference type="OrthoDB" id="2787381at2"/>
<gene>
    <name evidence="1" type="ORF">GQ61_07040</name>
</gene>
<dbReference type="EMBL" id="CP008743">
    <property type="protein sequence ID" value="ARN85086.1"/>
    <property type="molecule type" value="Genomic_DNA"/>
</dbReference>
<dbReference type="RefSeq" id="WP_085784608.1">
    <property type="nucleotide sequence ID" value="NZ_CP008743.1"/>
</dbReference>
<dbReference type="KEGG" id="naf:GQ61_07040"/>
<protein>
    <submittedName>
        <fullName evidence="1">Uncharacterized protein</fullName>
    </submittedName>
</protein>